<dbReference type="PANTHER" id="PTHR21725">
    <property type="entry name" value="E3 UBIQUITIN-PROTEIN LIGASE UBR4"/>
    <property type="match status" value="1"/>
</dbReference>
<accession>A0A6J5WXL2</accession>
<dbReference type="GO" id="GO:0005829">
    <property type="term" value="C:cytosol"/>
    <property type="evidence" value="ECO:0007669"/>
    <property type="project" value="TreeGrafter"/>
</dbReference>
<dbReference type="GO" id="GO:0009926">
    <property type="term" value="P:auxin polar transport"/>
    <property type="evidence" value="ECO:0007669"/>
    <property type="project" value="TreeGrafter"/>
</dbReference>
<reference evidence="2" key="1">
    <citation type="journal article" date="2020" name="Genome Biol.">
        <title>Gamete binning: chromosome-level and haplotype-resolved genome assembly enabled by high-throughput single-cell sequencing of gamete genomes.</title>
        <authorList>
            <person name="Campoy J.A."/>
            <person name="Sun H."/>
            <person name="Goel M."/>
            <person name="Jiao W.-B."/>
            <person name="Folz-Donahue K."/>
            <person name="Wang N."/>
            <person name="Rubio M."/>
            <person name="Liu C."/>
            <person name="Kukat C."/>
            <person name="Ruiz D."/>
            <person name="Huettel B."/>
            <person name="Schneeberger K."/>
        </authorList>
    </citation>
    <scope>NUCLEOTIDE SEQUENCE [LARGE SCALE GENOMIC DNA]</scope>
    <source>
        <strain evidence="2">cv. Rojo Pasion</strain>
    </source>
</reference>
<evidence type="ECO:0000313" key="2">
    <source>
        <dbReference type="Proteomes" id="UP000507245"/>
    </source>
</evidence>
<protein>
    <submittedName>
        <fullName evidence="1">Uncharacterized protein</fullName>
    </submittedName>
</protein>
<dbReference type="AlphaFoldDB" id="A0A6J5WXL2"/>
<gene>
    <name evidence="1" type="ORF">ORAREDHAP_LOCUS23036</name>
</gene>
<dbReference type="GO" id="GO:0009506">
    <property type="term" value="C:plasmodesma"/>
    <property type="evidence" value="ECO:0007669"/>
    <property type="project" value="TreeGrafter"/>
</dbReference>
<organism evidence="1 2">
    <name type="scientific">Prunus armeniaca</name>
    <name type="common">Apricot</name>
    <name type="synonym">Armeniaca vulgaris</name>
    <dbReference type="NCBI Taxonomy" id="36596"/>
    <lineage>
        <taxon>Eukaryota</taxon>
        <taxon>Viridiplantae</taxon>
        <taxon>Streptophyta</taxon>
        <taxon>Embryophyta</taxon>
        <taxon>Tracheophyta</taxon>
        <taxon>Spermatophyta</taxon>
        <taxon>Magnoliopsida</taxon>
        <taxon>eudicotyledons</taxon>
        <taxon>Gunneridae</taxon>
        <taxon>Pentapetalae</taxon>
        <taxon>rosids</taxon>
        <taxon>fabids</taxon>
        <taxon>Rosales</taxon>
        <taxon>Rosaceae</taxon>
        <taxon>Amygdaloideae</taxon>
        <taxon>Amygdaleae</taxon>
        <taxon>Prunus</taxon>
    </lineage>
</organism>
<dbReference type="EMBL" id="CAEKKB010000003">
    <property type="protein sequence ID" value="CAB4305161.1"/>
    <property type="molecule type" value="Genomic_DNA"/>
</dbReference>
<sequence length="202" mass="23000">MKPILETFSMKVVVERQMDTISQQLLLTLTLAPSGFHIEIILMSFHLSSEEEKALHAKLIFSAQRTIGGPTSVSNMRCHMKFYPRTCPSSLLVHLRSKLRDTPYSTSQLRDVVVEDLVIERYIFVLCWDFPTIGTAKDHQLPLGSYPQTLGTSEIANIFYFSHSIRGHRGVDVKNNFLEVIVRPLHVSNCSYLDETSNRNAM</sequence>
<keyword evidence="2" id="KW-1185">Reference proteome</keyword>
<proteinExistence type="predicted"/>
<dbReference type="PANTHER" id="PTHR21725:SF1">
    <property type="entry name" value="E3 UBIQUITIN-PROTEIN LIGASE UBR4"/>
    <property type="match status" value="1"/>
</dbReference>
<dbReference type="InterPro" id="IPR045189">
    <property type="entry name" value="UBR4-like"/>
</dbReference>
<dbReference type="OrthoDB" id="1830649at2759"/>
<dbReference type="Proteomes" id="UP000507245">
    <property type="component" value="Unassembled WGS sequence"/>
</dbReference>
<name>A0A6J5WXL2_PRUAR</name>
<evidence type="ECO:0000313" key="1">
    <source>
        <dbReference type="EMBL" id="CAB4305161.1"/>
    </source>
</evidence>